<name>A0A2P2NPH2_RHIMU</name>
<organism evidence="1">
    <name type="scientific">Rhizophora mucronata</name>
    <name type="common">Asiatic mangrove</name>
    <dbReference type="NCBI Taxonomy" id="61149"/>
    <lineage>
        <taxon>Eukaryota</taxon>
        <taxon>Viridiplantae</taxon>
        <taxon>Streptophyta</taxon>
        <taxon>Embryophyta</taxon>
        <taxon>Tracheophyta</taxon>
        <taxon>Spermatophyta</taxon>
        <taxon>Magnoliopsida</taxon>
        <taxon>eudicotyledons</taxon>
        <taxon>Gunneridae</taxon>
        <taxon>Pentapetalae</taxon>
        <taxon>rosids</taxon>
        <taxon>fabids</taxon>
        <taxon>Malpighiales</taxon>
        <taxon>Rhizophoraceae</taxon>
        <taxon>Rhizophora</taxon>
    </lineage>
</organism>
<sequence length="30" mass="3678">MKIAIIRLIVFMKRVCTLQLKCYRPKFYNS</sequence>
<protein>
    <submittedName>
        <fullName evidence="1">Uncharacterized protein</fullName>
    </submittedName>
</protein>
<proteinExistence type="predicted"/>
<dbReference type="AlphaFoldDB" id="A0A2P2NPH2"/>
<accession>A0A2P2NPH2</accession>
<reference evidence="1" key="1">
    <citation type="submission" date="2018-02" db="EMBL/GenBank/DDBJ databases">
        <title>Rhizophora mucronata_Transcriptome.</title>
        <authorList>
            <person name="Meera S.P."/>
            <person name="Sreeshan A."/>
            <person name="Augustine A."/>
        </authorList>
    </citation>
    <scope>NUCLEOTIDE SEQUENCE</scope>
    <source>
        <tissue evidence="1">Leaf</tissue>
    </source>
</reference>
<evidence type="ECO:0000313" key="1">
    <source>
        <dbReference type="EMBL" id="MBX44399.1"/>
    </source>
</evidence>
<dbReference type="EMBL" id="GGEC01063915">
    <property type="protein sequence ID" value="MBX44399.1"/>
    <property type="molecule type" value="Transcribed_RNA"/>
</dbReference>